<dbReference type="SUPFAM" id="SSF55729">
    <property type="entry name" value="Acyl-CoA N-acyltransferases (Nat)"/>
    <property type="match status" value="1"/>
</dbReference>
<dbReference type="EMBL" id="JAQIFT010000040">
    <property type="protein sequence ID" value="MDA3731695.1"/>
    <property type="molecule type" value="Genomic_DNA"/>
</dbReference>
<reference evidence="1" key="1">
    <citation type="journal article" date="2023" name="Int. J. Syst. Evol. Microbiol.">
        <title>&lt;i&gt;Holtiella tumoricola&lt;/i&gt; gen. nov. sp. nov., isolated from a human clinical sample.</title>
        <authorList>
            <person name="Allen-Vercoe E."/>
            <person name="Daigneault M.C."/>
            <person name="Vancuren S.J."/>
            <person name="Cochrane K."/>
            <person name="O'Neal L.L."/>
            <person name="Sankaranarayanan K."/>
            <person name="Lawson P.A."/>
        </authorList>
    </citation>
    <scope>NUCLEOTIDE SEQUENCE</scope>
    <source>
        <strain evidence="1">CC70A</strain>
    </source>
</reference>
<keyword evidence="2" id="KW-1185">Reference proteome</keyword>
<dbReference type="Proteomes" id="UP001169242">
    <property type="component" value="Unassembled WGS sequence"/>
</dbReference>
<name>A0AA42DME9_9FIRM</name>
<sequence length="285" mass="33780">MLTTIEWEEINQTIDFAWACCKEIHTTCYPLRKTKEDLAAGLKNGFNYVDDEVLGYFEENTLKGVINLYVERPEKYIQARVYVLNHFDKVMEELLIYLHTHYEGFEVQLGYPKENVMAIQWLKAHGYTCIEASNDLRLNVTHLKRSTKNYSHVSRLSKEDFKTYAFFHDIYAQGMYWNSRRLEEDFNNWYIHIYKDEDHILGSIFTRLCKDNMAEVFGVFVKDQINLQKIYEALLNVAFIDILDHEAHINCIVFFIDETDPILYEEAEKIGFKYSGSYQGYLLKI</sequence>
<dbReference type="RefSeq" id="WP_271012055.1">
    <property type="nucleotide sequence ID" value="NZ_JAQIFT010000040.1"/>
</dbReference>
<comment type="caution">
    <text evidence="1">The sequence shown here is derived from an EMBL/GenBank/DDBJ whole genome shotgun (WGS) entry which is preliminary data.</text>
</comment>
<gene>
    <name evidence="1" type="ORF">PBV87_09420</name>
</gene>
<organism evidence="1 2">
    <name type="scientific">Holtiella tumoricola</name>
    <dbReference type="NCBI Taxonomy" id="3018743"/>
    <lineage>
        <taxon>Bacteria</taxon>
        <taxon>Bacillati</taxon>
        <taxon>Bacillota</taxon>
        <taxon>Clostridia</taxon>
        <taxon>Lachnospirales</taxon>
        <taxon>Cellulosilyticaceae</taxon>
        <taxon>Holtiella</taxon>
    </lineage>
</organism>
<proteinExistence type="predicted"/>
<protein>
    <submittedName>
        <fullName evidence="1">Uncharacterized protein</fullName>
    </submittedName>
</protein>
<evidence type="ECO:0000313" key="2">
    <source>
        <dbReference type="Proteomes" id="UP001169242"/>
    </source>
</evidence>
<evidence type="ECO:0000313" key="1">
    <source>
        <dbReference type="EMBL" id="MDA3731695.1"/>
    </source>
</evidence>
<accession>A0AA42DME9</accession>
<dbReference type="InterPro" id="IPR016181">
    <property type="entry name" value="Acyl_CoA_acyltransferase"/>
</dbReference>
<dbReference type="AlphaFoldDB" id="A0AA42DME9"/>